<dbReference type="Proteomes" id="UP001498398">
    <property type="component" value="Unassembled WGS sequence"/>
</dbReference>
<keyword evidence="3" id="KW-1185">Reference proteome</keyword>
<evidence type="ECO:0000313" key="2">
    <source>
        <dbReference type="EMBL" id="KAK7458083.1"/>
    </source>
</evidence>
<reference evidence="2 3" key="1">
    <citation type="submission" date="2024-01" db="EMBL/GenBank/DDBJ databases">
        <title>A draft genome for the cacao thread blight pathogen Marasmiellus scandens.</title>
        <authorList>
            <person name="Baruah I.K."/>
            <person name="Leung J."/>
            <person name="Bukari Y."/>
            <person name="Amoako-Attah I."/>
            <person name="Meinhardt L.W."/>
            <person name="Bailey B.A."/>
            <person name="Cohen S.P."/>
        </authorList>
    </citation>
    <scope>NUCLEOTIDE SEQUENCE [LARGE SCALE GENOMIC DNA]</scope>
    <source>
        <strain evidence="2 3">GH-19</strain>
    </source>
</reference>
<dbReference type="EMBL" id="JBANRG010000018">
    <property type="protein sequence ID" value="KAK7458083.1"/>
    <property type="molecule type" value="Genomic_DNA"/>
</dbReference>
<evidence type="ECO:0000313" key="3">
    <source>
        <dbReference type="Proteomes" id="UP001498398"/>
    </source>
</evidence>
<feature type="compositionally biased region" description="Polar residues" evidence="1">
    <location>
        <begin position="1"/>
        <end position="13"/>
    </location>
</feature>
<feature type="region of interest" description="Disordered" evidence="1">
    <location>
        <begin position="263"/>
        <end position="303"/>
    </location>
</feature>
<feature type="compositionally biased region" description="Polar residues" evidence="1">
    <location>
        <begin position="289"/>
        <end position="300"/>
    </location>
</feature>
<proteinExistence type="predicted"/>
<gene>
    <name evidence="2" type="ORF">VKT23_009989</name>
</gene>
<feature type="region of interest" description="Disordered" evidence="1">
    <location>
        <begin position="1"/>
        <end position="36"/>
    </location>
</feature>
<protein>
    <submittedName>
        <fullName evidence="2">Uncharacterized protein</fullName>
    </submittedName>
</protein>
<comment type="caution">
    <text evidence="2">The sequence shown here is derived from an EMBL/GenBank/DDBJ whole genome shotgun (WGS) entry which is preliminary data.</text>
</comment>
<evidence type="ECO:0000256" key="1">
    <source>
        <dbReference type="SAM" id="MobiDB-lite"/>
    </source>
</evidence>
<sequence length="430" mass="47838">MTNAPSPLSSVSNDHSRGTSPDEESSPPPTSQVPTSVHADIDDVANDLAKKVLMGYFPDVDFSRMQCAGMHPTVASVVVEAATNRLKLPEGCFNILSNIPNNPRRVYRANKKPDTADHVVNSQGYCFVHSMLAKIDQTPGTQHTRLCDYFNKRKPGRPAAELKMSDLNSMAAKLEVSQLTSPDFPMEAISQSRDVISFARQIEHWIDDVKNKGSSVHPKIKGSYVREYPDVDLYTLALTTATFVDQTVKEVKQKQSYNAADDNTQGSLILTPSKVRQNHMKRKREEAGVQSSSQGPQKPTSFLDFPDPAGHFQTLATKSSKAFDEVTLDLPTILDEFGNPIYPPQYADRLTHGTVVVADIHYKVFDFEPSATEPLGVRTFQACLQRLRILPTTVTAFNQSYPKYKDAFDVKDGIVDDEDGVPRYKKIRIE</sequence>
<accession>A0ABR1JI05</accession>
<name>A0ABR1JI05_9AGAR</name>
<organism evidence="2 3">
    <name type="scientific">Marasmiellus scandens</name>
    <dbReference type="NCBI Taxonomy" id="2682957"/>
    <lineage>
        <taxon>Eukaryota</taxon>
        <taxon>Fungi</taxon>
        <taxon>Dikarya</taxon>
        <taxon>Basidiomycota</taxon>
        <taxon>Agaricomycotina</taxon>
        <taxon>Agaricomycetes</taxon>
        <taxon>Agaricomycetidae</taxon>
        <taxon>Agaricales</taxon>
        <taxon>Marasmiineae</taxon>
        <taxon>Omphalotaceae</taxon>
        <taxon>Marasmiellus</taxon>
    </lineage>
</organism>